<dbReference type="InterPro" id="IPR010982">
    <property type="entry name" value="Lambda_DNA-bd_dom_sf"/>
</dbReference>
<evidence type="ECO:0000313" key="2">
    <source>
        <dbReference type="EMBL" id="MDW8645769.1"/>
    </source>
</evidence>
<dbReference type="EMBL" id="VIEK01000010">
    <property type="protein sequence ID" value="TQE88212.1"/>
    <property type="molecule type" value="Genomic_DNA"/>
</dbReference>
<proteinExistence type="predicted"/>
<evidence type="ECO:0000313" key="3">
    <source>
        <dbReference type="EMBL" id="TQE88212.1"/>
    </source>
</evidence>
<evidence type="ECO:0000313" key="4">
    <source>
        <dbReference type="Proteomes" id="UP000315224"/>
    </source>
</evidence>
<sequence>MKLFDGAKLKQMRLDAKLTQYDLAPLTNITQTRISDIERNVRQPLPKEIDAFMAVFGKTKADFLSDERDIVVISGTFTKTKKDGKPPHPPEFLAETRPACDRGTTGSLIDTKSEQLELFPGIDVQIGSDLAGFVLIRADTYNELVESQAKLHKMQSLLK</sequence>
<name>A0A540UUN4_STRSU</name>
<dbReference type="InterPro" id="IPR001387">
    <property type="entry name" value="Cro/C1-type_HTH"/>
</dbReference>
<dbReference type="AlphaFoldDB" id="A0A540UUN4"/>
<dbReference type="EMBL" id="JAUTFL010000012">
    <property type="protein sequence ID" value="MDW8645769.1"/>
    <property type="molecule type" value="Genomic_DNA"/>
</dbReference>
<organism evidence="3 4">
    <name type="scientific">Streptococcus suis</name>
    <dbReference type="NCBI Taxonomy" id="1307"/>
    <lineage>
        <taxon>Bacteria</taxon>
        <taxon>Bacillati</taxon>
        <taxon>Bacillota</taxon>
        <taxon>Bacilli</taxon>
        <taxon>Lactobacillales</taxon>
        <taxon>Streptococcaceae</taxon>
        <taxon>Streptococcus</taxon>
    </lineage>
</organism>
<dbReference type="Gene3D" id="1.10.260.40">
    <property type="entry name" value="lambda repressor-like DNA-binding domains"/>
    <property type="match status" value="1"/>
</dbReference>
<dbReference type="Proteomes" id="UP000315224">
    <property type="component" value="Unassembled WGS sequence"/>
</dbReference>
<accession>A0A540UUN4</accession>
<protein>
    <submittedName>
        <fullName evidence="3">Helix-turn-helix transcriptional regulator</fullName>
    </submittedName>
</protein>
<reference evidence="3 4" key="1">
    <citation type="submission" date="2019-06" db="EMBL/GenBank/DDBJ databases">
        <title>Comprehensive assessment of Oxford Nanopore MinION sequencing for bacterial characterization and routine diagnosis.</title>
        <authorList>
            <person name="Tan S."/>
            <person name="Dvorak C.M.T."/>
            <person name="Gebhart C."/>
            <person name="Estrada A."/>
            <person name="Marthaler D.G."/>
            <person name="Murtaugh M.P."/>
        </authorList>
    </citation>
    <scope>NUCLEOTIDE SEQUENCE [LARGE SCALE GENOMIC DNA]</scope>
    <source>
        <strain evidence="3 4">2017UMN1435.21</strain>
    </source>
</reference>
<dbReference type="Pfam" id="PF01381">
    <property type="entry name" value="HTH_3"/>
    <property type="match status" value="1"/>
</dbReference>
<dbReference type="GO" id="GO:0003677">
    <property type="term" value="F:DNA binding"/>
    <property type="evidence" value="ECO:0007669"/>
    <property type="project" value="InterPro"/>
</dbReference>
<dbReference type="PROSITE" id="PS50943">
    <property type="entry name" value="HTH_CROC1"/>
    <property type="match status" value="1"/>
</dbReference>
<reference evidence="2" key="2">
    <citation type="submission" date="2023-07" db="EMBL/GenBank/DDBJ databases">
        <title>Characterization of virulence traits, antimicrobial resistance genes carried by mobile genetic elements and competence in Streptococcus suis strains isolated in France.</title>
        <authorList>
            <person name="Dechene-Tempier M."/>
            <person name="Marois-Crehan C."/>
            <person name="De Boisseson C."/>
            <person name="Lucas P."/>
            <person name="Bougeard S."/>
            <person name="Libante V."/>
            <person name="Payot S."/>
        </authorList>
    </citation>
    <scope>NUCLEOTIDE SEQUENCE</scope>
    <source>
        <strain evidence="2">1551</strain>
    </source>
</reference>
<dbReference type="RefSeq" id="WP_024410600.1">
    <property type="nucleotide sequence ID" value="NZ_VIEK01000010.1"/>
</dbReference>
<evidence type="ECO:0000259" key="1">
    <source>
        <dbReference type="PROSITE" id="PS50943"/>
    </source>
</evidence>
<dbReference type="SMART" id="SM00530">
    <property type="entry name" value="HTH_XRE"/>
    <property type="match status" value="1"/>
</dbReference>
<comment type="caution">
    <text evidence="3">The sequence shown here is derived from an EMBL/GenBank/DDBJ whole genome shotgun (WGS) entry which is preliminary data.</text>
</comment>
<gene>
    <name evidence="3" type="ORF">FH692_07135</name>
    <name evidence="2" type="ORF">Q7V66_06325</name>
</gene>
<dbReference type="SUPFAM" id="SSF47413">
    <property type="entry name" value="lambda repressor-like DNA-binding domains"/>
    <property type="match status" value="1"/>
</dbReference>
<dbReference type="Proteomes" id="UP001276229">
    <property type="component" value="Unassembled WGS sequence"/>
</dbReference>
<feature type="domain" description="HTH cro/C1-type" evidence="1">
    <location>
        <begin position="9"/>
        <end position="63"/>
    </location>
</feature>
<dbReference type="CDD" id="cd00093">
    <property type="entry name" value="HTH_XRE"/>
    <property type="match status" value="1"/>
</dbReference>